<sequence length="189" mass="21515">MDPDDWSPADNPYAIAVSEAQRWKESARLAIQRMRTNDDSGFRGFSSQQIDARQLVFALRQLLSAEKLEQFALKELGIEQSVQDLLTQARKHFENALPGIKDMRDGLMHFEDWSRGMGHGPQAKRRQAGDLPRDIARDFSRFGFDPDAGTVTSGPYTFSIDMAERAVHEFAWAIYMAAREVDKLIQVDH</sequence>
<keyword evidence="2" id="KW-1185">Reference proteome</keyword>
<dbReference type="Proteomes" id="UP001589702">
    <property type="component" value="Unassembled WGS sequence"/>
</dbReference>
<dbReference type="RefSeq" id="WP_234751141.1">
    <property type="nucleotide sequence ID" value="NZ_BAAAWN010000001.1"/>
</dbReference>
<accession>A0ABV5Y0U0</accession>
<evidence type="ECO:0008006" key="3">
    <source>
        <dbReference type="Google" id="ProtNLM"/>
    </source>
</evidence>
<evidence type="ECO:0000313" key="2">
    <source>
        <dbReference type="Proteomes" id="UP001589702"/>
    </source>
</evidence>
<dbReference type="EMBL" id="JBHMBC010000022">
    <property type="protein sequence ID" value="MFB9820607.1"/>
    <property type="molecule type" value="Genomic_DNA"/>
</dbReference>
<gene>
    <name evidence="1" type="ORF">ACFFP1_13995</name>
</gene>
<reference evidence="1 2" key="1">
    <citation type="submission" date="2024-09" db="EMBL/GenBank/DDBJ databases">
        <authorList>
            <person name="Sun Q."/>
            <person name="Mori K."/>
        </authorList>
    </citation>
    <scope>NUCLEOTIDE SEQUENCE [LARGE SCALE GENOMIC DNA]</scope>
    <source>
        <strain evidence="1 2">JCM 1334</strain>
    </source>
</reference>
<name>A0ABV5Y0U0_ARTRM</name>
<organism evidence="1 2">
    <name type="scientific">Arthrobacter ramosus</name>
    <dbReference type="NCBI Taxonomy" id="1672"/>
    <lineage>
        <taxon>Bacteria</taxon>
        <taxon>Bacillati</taxon>
        <taxon>Actinomycetota</taxon>
        <taxon>Actinomycetes</taxon>
        <taxon>Micrococcales</taxon>
        <taxon>Micrococcaceae</taxon>
        <taxon>Arthrobacter</taxon>
    </lineage>
</organism>
<protein>
    <recommendedName>
        <fullName evidence="3">HEPN domain-containing protein</fullName>
    </recommendedName>
</protein>
<comment type="caution">
    <text evidence="1">The sequence shown here is derived from an EMBL/GenBank/DDBJ whole genome shotgun (WGS) entry which is preliminary data.</text>
</comment>
<proteinExistence type="predicted"/>
<evidence type="ECO:0000313" key="1">
    <source>
        <dbReference type="EMBL" id="MFB9820607.1"/>
    </source>
</evidence>